<dbReference type="EMBL" id="CP075371">
    <property type="protein sequence ID" value="QVT78379.1"/>
    <property type="molecule type" value="Genomic_DNA"/>
</dbReference>
<evidence type="ECO:0000256" key="3">
    <source>
        <dbReference type="ARBA" id="ARBA00022679"/>
    </source>
</evidence>
<keyword evidence="3" id="KW-0808">Transferase</keyword>
<reference evidence="13 14" key="1">
    <citation type="submission" date="2021-05" db="EMBL/GenBank/DDBJ databases">
        <title>Complete genome of Nocardioides aquaticus KCTC 9944T isolated from meromictic and hypersaline Ekho Lake, Antarctica.</title>
        <authorList>
            <person name="Hwang K."/>
            <person name="Kim K.M."/>
            <person name="Choe H."/>
        </authorList>
    </citation>
    <scope>NUCLEOTIDE SEQUENCE [LARGE SCALE GENOMIC DNA]</scope>
    <source>
        <strain evidence="13 14">KCTC 9944</strain>
    </source>
</reference>
<feature type="transmembrane region" description="Helical" evidence="11">
    <location>
        <begin position="41"/>
        <end position="60"/>
    </location>
</feature>
<dbReference type="RefSeq" id="WP_214057968.1">
    <property type="nucleotide sequence ID" value="NZ_BAAAHS010000167.1"/>
</dbReference>
<name>A0ABX8EDN0_9ACTN</name>
<comment type="subcellular location">
    <subcellularLocation>
        <location evidence="1">Membrane</location>
        <topology evidence="1">Multi-pass membrane protein</topology>
    </subcellularLocation>
</comment>
<dbReference type="Proteomes" id="UP000679307">
    <property type="component" value="Chromosome"/>
</dbReference>
<evidence type="ECO:0000313" key="14">
    <source>
        <dbReference type="Proteomes" id="UP000679307"/>
    </source>
</evidence>
<evidence type="ECO:0000256" key="6">
    <source>
        <dbReference type="ARBA" id="ARBA00022777"/>
    </source>
</evidence>
<evidence type="ECO:0000256" key="1">
    <source>
        <dbReference type="ARBA" id="ARBA00004141"/>
    </source>
</evidence>
<evidence type="ECO:0000256" key="8">
    <source>
        <dbReference type="ARBA" id="ARBA00022989"/>
    </source>
</evidence>
<evidence type="ECO:0000256" key="2">
    <source>
        <dbReference type="ARBA" id="ARBA00022553"/>
    </source>
</evidence>
<evidence type="ECO:0000313" key="13">
    <source>
        <dbReference type="EMBL" id="QVT78379.1"/>
    </source>
</evidence>
<keyword evidence="14" id="KW-1185">Reference proteome</keyword>
<feature type="transmembrane region" description="Helical" evidence="11">
    <location>
        <begin position="98"/>
        <end position="116"/>
    </location>
</feature>
<gene>
    <name evidence="13" type="ORF">ENKNEFLB_00756</name>
</gene>
<accession>A0ABX8EDN0</accession>
<keyword evidence="5" id="KW-0547">Nucleotide-binding</keyword>
<evidence type="ECO:0000256" key="5">
    <source>
        <dbReference type="ARBA" id="ARBA00022741"/>
    </source>
</evidence>
<protein>
    <recommendedName>
        <fullName evidence="12">Sensor protein KdpD transmembrane domain-containing protein</fullName>
    </recommendedName>
</protein>
<keyword evidence="7" id="KW-0067">ATP-binding</keyword>
<keyword evidence="6" id="KW-0418">Kinase</keyword>
<dbReference type="InterPro" id="IPR025201">
    <property type="entry name" value="KdpD_TM"/>
</dbReference>
<keyword evidence="8 11" id="KW-1133">Transmembrane helix</keyword>
<feature type="domain" description="Sensor protein KdpD transmembrane" evidence="12">
    <location>
        <begin position="21"/>
        <end position="126"/>
    </location>
</feature>
<dbReference type="Gene3D" id="1.20.120.620">
    <property type="entry name" value="Backbone structure of the membrane domain of e. Coli histidine kinase receptor kdpd"/>
    <property type="match status" value="1"/>
</dbReference>
<keyword evidence="2" id="KW-0597">Phosphoprotein</keyword>
<sequence>MTGRRWFPDGVRPPSRAVLVLVAAVVPVVVAGALAGVRDAVPPTSACLVLVAAVVAVAAAGDRAAGLVAAVSCGVWFDYFLTRPFYSLTIRDRDNVEITVLLVLIGAAVSELALWGRRQQERASRREGYLDGVIEVAGLAAVRDLPADALCARVAEQIRTVLDVTDCHFEPVALLDPRHAVLEPDGTVVWAGHVVDVDRGGLPVMEETTLPVRRGPDLVGQFVIGSVAATYPTVEQRRVCVLLAEQVVPVLAGVDPGEQRPRW</sequence>
<evidence type="ECO:0000256" key="9">
    <source>
        <dbReference type="ARBA" id="ARBA00023012"/>
    </source>
</evidence>
<evidence type="ECO:0000256" key="10">
    <source>
        <dbReference type="ARBA" id="ARBA00023136"/>
    </source>
</evidence>
<evidence type="ECO:0000259" key="12">
    <source>
        <dbReference type="Pfam" id="PF13493"/>
    </source>
</evidence>
<proteinExistence type="predicted"/>
<evidence type="ECO:0000256" key="4">
    <source>
        <dbReference type="ARBA" id="ARBA00022692"/>
    </source>
</evidence>
<evidence type="ECO:0000256" key="11">
    <source>
        <dbReference type="SAM" id="Phobius"/>
    </source>
</evidence>
<dbReference type="Pfam" id="PF13493">
    <property type="entry name" value="DUF4118"/>
    <property type="match status" value="1"/>
</dbReference>
<feature type="transmembrane region" description="Helical" evidence="11">
    <location>
        <begin position="67"/>
        <end position="86"/>
    </location>
</feature>
<dbReference type="InterPro" id="IPR038318">
    <property type="entry name" value="KdpD_sf"/>
</dbReference>
<keyword evidence="4 11" id="KW-0812">Transmembrane</keyword>
<keyword evidence="9" id="KW-0902">Two-component regulatory system</keyword>
<evidence type="ECO:0000256" key="7">
    <source>
        <dbReference type="ARBA" id="ARBA00022840"/>
    </source>
</evidence>
<organism evidence="13 14">
    <name type="scientific">Nocardioides aquaticus</name>
    <dbReference type="NCBI Taxonomy" id="160826"/>
    <lineage>
        <taxon>Bacteria</taxon>
        <taxon>Bacillati</taxon>
        <taxon>Actinomycetota</taxon>
        <taxon>Actinomycetes</taxon>
        <taxon>Propionibacteriales</taxon>
        <taxon>Nocardioidaceae</taxon>
        <taxon>Nocardioides</taxon>
    </lineage>
</organism>
<keyword evidence="10 11" id="KW-0472">Membrane</keyword>